<protein>
    <submittedName>
        <fullName evidence="2">Uncharacterized protein</fullName>
    </submittedName>
</protein>
<keyword evidence="1" id="KW-0812">Transmembrane</keyword>
<comment type="caution">
    <text evidence="2">The sequence shown here is derived from an EMBL/GenBank/DDBJ whole genome shotgun (WGS) entry which is preliminary data.</text>
</comment>
<organism evidence="2 3">
    <name type="scientific">Symbiodinium microadriaticum</name>
    <name type="common">Dinoflagellate</name>
    <name type="synonym">Zooxanthella microadriatica</name>
    <dbReference type="NCBI Taxonomy" id="2951"/>
    <lineage>
        <taxon>Eukaryota</taxon>
        <taxon>Sar</taxon>
        <taxon>Alveolata</taxon>
        <taxon>Dinophyceae</taxon>
        <taxon>Suessiales</taxon>
        <taxon>Symbiodiniaceae</taxon>
        <taxon>Symbiodinium</taxon>
    </lineage>
</organism>
<sequence>MMYWSERHGQLLQGDVVVVLFLSTSILFFVVHHLLPVEEPLLQSDEKLENLERLKKTPGKARCGQKKARQHLSLTEKVRISNNVQQAQTSWSSV</sequence>
<proteinExistence type="predicted"/>
<dbReference type="EMBL" id="LSRX01000820">
    <property type="protein sequence ID" value="OLP88323.1"/>
    <property type="molecule type" value="Genomic_DNA"/>
</dbReference>
<dbReference type="Proteomes" id="UP000186817">
    <property type="component" value="Unassembled WGS sequence"/>
</dbReference>
<keyword evidence="1" id="KW-0472">Membrane</keyword>
<accession>A0A1Q9CZJ2</accession>
<feature type="transmembrane region" description="Helical" evidence="1">
    <location>
        <begin position="12"/>
        <end position="35"/>
    </location>
</feature>
<gene>
    <name evidence="2" type="ORF">AK812_SmicGene30377</name>
</gene>
<evidence type="ECO:0000313" key="3">
    <source>
        <dbReference type="Proteomes" id="UP000186817"/>
    </source>
</evidence>
<evidence type="ECO:0000313" key="2">
    <source>
        <dbReference type="EMBL" id="OLP88323.1"/>
    </source>
</evidence>
<keyword evidence="1" id="KW-1133">Transmembrane helix</keyword>
<dbReference type="AlphaFoldDB" id="A0A1Q9CZJ2"/>
<reference evidence="2 3" key="1">
    <citation type="submission" date="2016-02" db="EMBL/GenBank/DDBJ databases">
        <title>Genome analysis of coral dinoflagellate symbionts highlights evolutionary adaptations to a symbiotic lifestyle.</title>
        <authorList>
            <person name="Aranda M."/>
            <person name="Li Y."/>
            <person name="Liew Y.J."/>
            <person name="Baumgarten S."/>
            <person name="Simakov O."/>
            <person name="Wilson M."/>
            <person name="Piel J."/>
            <person name="Ashoor H."/>
            <person name="Bougouffa S."/>
            <person name="Bajic V.B."/>
            <person name="Ryu T."/>
            <person name="Ravasi T."/>
            <person name="Bayer T."/>
            <person name="Micklem G."/>
            <person name="Kim H."/>
            <person name="Bhak J."/>
            <person name="Lajeunesse T.C."/>
            <person name="Voolstra C.R."/>
        </authorList>
    </citation>
    <scope>NUCLEOTIDE SEQUENCE [LARGE SCALE GENOMIC DNA]</scope>
    <source>
        <strain evidence="2 3">CCMP2467</strain>
    </source>
</reference>
<name>A0A1Q9CZJ2_SYMMI</name>
<evidence type="ECO:0000256" key="1">
    <source>
        <dbReference type="SAM" id="Phobius"/>
    </source>
</evidence>
<keyword evidence="3" id="KW-1185">Reference proteome</keyword>